<sequence>MDVVVSEMAGADAANRGRPLIEVIDEAAFNFLTLNVNGIRDPIKHAGLLQWLSHLSCDFVCLQETHLTDAAEATSWFSSSGFLAFTAPGTAHSRSQVLLYRPNFSIVNSSVEREGRFLMAEFCRRDRVIRVASVYAPDRNPEGDEFFTS</sequence>
<gene>
    <name evidence="9" type="ORF">PEVE_00013766</name>
</gene>
<dbReference type="EC" id="3.1.11.2" evidence="4"/>
<evidence type="ECO:0000313" key="9">
    <source>
        <dbReference type="EMBL" id="CAH3022009.1"/>
    </source>
</evidence>
<evidence type="ECO:0000313" key="10">
    <source>
        <dbReference type="Proteomes" id="UP001159427"/>
    </source>
</evidence>
<evidence type="ECO:0000259" key="8">
    <source>
        <dbReference type="Pfam" id="PF03372"/>
    </source>
</evidence>
<dbReference type="Proteomes" id="UP001159427">
    <property type="component" value="Unassembled WGS sequence"/>
</dbReference>
<dbReference type="EMBL" id="CALNXI010000202">
    <property type="protein sequence ID" value="CAH3022009.1"/>
    <property type="molecule type" value="Genomic_DNA"/>
</dbReference>
<evidence type="ECO:0000256" key="3">
    <source>
        <dbReference type="ARBA" id="ARBA00007092"/>
    </source>
</evidence>
<keyword evidence="10" id="KW-1185">Reference proteome</keyword>
<dbReference type="Pfam" id="PF03372">
    <property type="entry name" value="Exo_endo_phos"/>
    <property type="match status" value="1"/>
</dbReference>
<comment type="catalytic activity">
    <reaction evidence="1">
        <text>Exonucleolytic cleavage in the 3'- to 5'-direction to yield nucleoside 5'-phosphates.</text>
        <dbReference type="EC" id="3.1.11.2"/>
    </reaction>
</comment>
<dbReference type="InterPro" id="IPR036691">
    <property type="entry name" value="Endo/exonu/phosph_ase_sf"/>
</dbReference>
<keyword evidence="6" id="KW-0378">Hydrolase</keyword>
<dbReference type="InterPro" id="IPR005135">
    <property type="entry name" value="Endo/exonuclease/phosphatase"/>
</dbReference>
<evidence type="ECO:0000256" key="7">
    <source>
        <dbReference type="ARBA" id="ARBA00022842"/>
    </source>
</evidence>
<evidence type="ECO:0000256" key="4">
    <source>
        <dbReference type="ARBA" id="ARBA00012115"/>
    </source>
</evidence>
<comment type="caution">
    <text evidence="9">The sequence shown here is derived from an EMBL/GenBank/DDBJ whole genome shotgun (WGS) entry which is preliminary data.</text>
</comment>
<dbReference type="PANTHER" id="PTHR22748">
    <property type="entry name" value="AP ENDONUCLEASE"/>
    <property type="match status" value="1"/>
</dbReference>
<comment type="cofactor">
    <cofactor evidence="2">
        <name>Mg(2+)</name>
        <dbReference type="ChEBI" id="CHEBI:18420"/>
    </cofactor>
</comment>
<name>A0ABN8M5F5_9CNID</name>
<dbReference type="PANTHER" id="PTHR22748:SF4">
    <property type="entry name" value="DNA-(APURINIC OR APYRIMIDINIC SITE) ENDONUCLEASE 2"/>
    <property type="match status" value="1"/>
</dbReference>
<keyword evidence="7" id="KW-0460">Magnesium</keyword>
<dbReference type="Gene3D" id="3.60.10.10">
    <property type="entry name" value="Endonuclease/exonuclease/phosphatase"/>
    <property type="match status" value="1"/>
</dbReference>
<evidence type="ECO:0000256" key="1">
    <source>
        <dbReference type="ARBA" id="ARBA00000493"/>
    </source>
</evidence>
<accession>A0ABN8M5F5</accession>
<evidence type="ECO:0000256" key="6">
    <source>
        <dbReference type="ARBA" id="ARBA00022801"/>
    </source>
</evidence>
<proteinExistence type="inferred from homology"/>
<comment type="similarity">
    <text evidence="3">Belongs to the DNA repair enzymes AP/ExoA family.</text>
</comment>
<keyword evidence="5" id="KW-0479">Metal-binding</keyword>
<evidence type="ECO:0000256" key="2">
    <source>
        <dbReference type="ARBA" id="ARBA00001946"/>
    </source>
</evidence>
<protein>
    <recommendedName>
        <fullName evidence="4">exodeoxyribonuclease III</fullName>
        <ecNumber evidence="4">3.1.11.2</ecNumber>
    </recommendedName>
</protein>
<feature type="domain" description="Endonuclease/exonuclease/phosphatase" evidence="8">
    <location>
        <begin position="32"/>
        <end position="104"/>
    </location>
</feature>
<organism evidence="9 10">
    <name type="scientific">Porites evermanni</name>
    <dbReference type="NCBI Taxonomy" id="104178"/>
    <lineage>
        <taxon>Eukaryota</taxon>
        <taxon>Metazoa</taxon>
        <taxon>Cnidaria</taxon>
        <taxon>Anthozoa</taxon>
        <taxon>Hexacorallia</taxon>
        <taxon>Scleractinia</taxon>
        <taxon>Fungiina</taxon>
        <taxon>Poritidae</taxon>
        <taxon>Porites</taxon>
    </lineage>
</organism>
<evidence type="ECO:0000256" key="5">
    <source>
        <dbReference type="ARBA" id="ARBA00022723"/>
    </source>
</evidence>
<dbReference type="InterPro" id="IPR004808">
    <property type="entry name" value="AP_endonuc_1"/>
</dbReference>
<reference evidence="9 10" key="1">
    <citation type="submission" date="2022-05" db="EMBL/GenBank/DDBJ databases">
        <authorList>
            <consortium name="Genoscope - CEA"/>
            <person name="William W."/>
        </authorList>
    </citation>
    <scope>NUCLEOTIDE SEQUENCE [LARGE SCALE GENOMIC DNA]</scope>
</reference>
<dbReference type="SUPFAM" id="SSF56219">
    <property type="entry name" value="DNase I-like"/>
    <property type="match status" value="1"/>
</dbReference>